<dbReference type="EMBL" id="JBHUDE010000163">
    <property type="protein sequence ID" value="MFD1609832.1"/>
    <property type="molecule type" value="Genomic_DNA"/>
</dbReference>
<dbReference type="Pfam" id="PF11638">
    <property type="entry name" value="DnaA_N"/>
    <property type="match status" value="1"/>
</dbReference>
<name>A0ABW4HXD3_9BACI</name>
<organism evidence="2 3">
    <name type="scientific">Oceanobacillus luteolus</name>
    <dbReference type="NCBI Taxonomy" id="1274358"/>
    <lineage>
        <taxon>Bacteria</taxon>
        <taxon>Bacillati</taxon>
        <taxon>Bacillota</taxon>
        <taxon>Bacilli</taxon>
        <taxon>Bacillales</taxon>
        <taxon>Bacillaceae</taxon>
        <taxon>Oceanobacillus</taxon>
    </lineage>
</organism>
<feature type="domain" description="DnaA N-terminal" evidence="1">
    <location>
        <begin position="251"/>
        <end position="313"/>
    </location>
</feature>
<sequence length="337" mass="40316">MEEQFDLYSNYNEDRYIHFRYVPTGEYEIVESKRNGKIIHNRKPILEKQKLSFEDVKALNLDNYGQDVRTAAEDFTLIHNYLLDFWGAVMGSEAVMIYIHLKRYCYGGKDFCFPNMETIRRKMKKGSKATIIKYMDILEEHGFIAKINRIDKKRNNGFASPFFKVRRYIPLLSQDLIEQLPKEIQEEHDKFLARANGIDLDENFDPEVFINDLMKSSQVMKSNHQKDKEETLKQQGKMKEYILSQLSTEQQERWMMIQQDLESKISKPSFDVWIRDSIIVIDIEKQAVRIYCQNTFVVDWMRKSYKQMIVESIKDIFDIDIKHYECMQYEEYKQGDI</sequence>
<proteinExistence type="predicted"/>
<dbReference type="RefSeq" id="WP_379599360.1">
    <property type="nucleotide sequence ID" value="NZ_JBHUDE010000163.1"/>
</dbReference>
<dbReference type="InterPro" id="IPR024633">
    <property type="entry name" value="DnaA_N_dom"/>
</dbReference>
<gene>
    <name evidence="2" type="ORF">ACFSBH_19620</name>
</gene>
<comment type="caution">
    <text evidence="2">The sequence shown here is derived from an EMBL/GenBank/DDBJ whole genome shotgun (WGS) entry which is preliminary data.</text>
</comment>
<protein>
    <submittedName>
        <fullName evidence="2">DnaA N-terminal domain-containing protein</fullName>
    </submittedName>
</protein>
<keyword evidence="3" id="KW-1185">Reference proteome</keyword>
<evidence type="ECO:0000313" key="2">
    <source>
        <dbReference type="EMBL" id="MFD1609832.1"/>
    </source>
</evidence>
<reference evidence="3" key="1">
    <citation type="journal article" date="2019" name="Int. J. Syst. Evol. Microbiol.">
        <title>The Global Catalogue of Microorganisms (GCM) 10K type strain sequencing project: providing services to taxonomists for standard genome sequencing and annotation.</title>
        <authorList>
            <consortium name="The Broad Institute Genomics Platform"/>
            <consortium name="The Broad Institute Genome Sequencing Center for Infectious Disease"/>
            <person name="Wu L."/>
            <person name="Ma J."/>
        </authorList>
    </citation>
    <scope>NUCLEOTIDE SEQUENCE [LARGE SCALE GENOMIC DNA]</scope>
    <source>
        <strain evidence="3">CGMCC 1.12376</strain>
    </source>
</reference>
<evidence type="ECO:0000313" key="3">
    <source>
        <dbReference type="Proteomes" id="UP001597221"/>
    </source>
</evidence>
<dbReference type="InterPro" id="IPR036388">
    <property type="entry name" value="WH-like_DNA-bd_sf"/>
</dbReference>
<dbReference type="Pfam" id="PF13730">
    <property type="entry name" value="HTH_36"/>
    <property type="match status" value="1"/>
</dbReference>
<dbReference type="Proteomes" id="UP001597221">
    <property type="component" value="Unassembled WGS sequence"/>
</dbReference>
<dbReference type="Gene3D" id="1.10.10.10">
    <property type="entry name" value="Winged helix-like DNA-binding domain superfamily/Winged helix DNA-binding domain"/>
    <property type="match status" value="1"/>
</dbReference>
<dbReference type="InterPro" id="IPR038454">
    <property type="entry name" value="DnaA_N_sf"/>
</dbReference>
<accession>A0ABW4HXD3</accession>
<dbReference type="Gene3D" id="3.30.300.180">
    <property type="match status" value="1"/>
</dbReference>
<evidence type="ECO:0000259" key="1">
    <source>
        <dbReference type="Pfam" id="PF11638"/>
    </source>
</evidence>